<keyword evidence="4" id="KW-0808">Transferase</keyword>
<comment type="catalytic activity">
    <reaction evidence="10">
        <text>L-tyrosyl-[protein] + ATP = O-phospho-L-tyrosyl-[protein] + ADP + H(+)</text>
        <dbReference type="Rhea" id="RHEA:10596"/>
        <dbReference type="Rhea" id="RHEA-COMP:10136"/>
        <dbReference type="Rhea" id="RHEA-COMP:20101"/>
        <dbReference type="ChEBI" id="CHEBI:15378"/>
        <dbReference type="ChEBI" id="CHEBI:30616"/>
        <dbReference type="ChEBI" id="CHEBI:46858"/>
        <dbReference type="ChEBI" id="CHEBI:61978"/>
        <dbReference type="ChEBI" id="CHEBI:456216"/>
        <dbReference type="EC" id="2.7.12.1"/>
    </reaction>
</comment>
<evidence type="ECO:0000256" key="7">
    <source>
        <dbReference type="ARBA" id="ARBA00022840"/>
    </source>
</evidence>
<dbReference type="InterPro" id="IPR017441">
    <property type="entry name" value="Protein_kinase_ATP_BS"/>
</dbReference>
<feature type="domain" description="Protein kinase" evidence="14">
    <location>
        <begin position="116"/>
        <end position="413"/>
    </location>
</feature>
<dbReference type="Gene3D" id="3.30.200.20">
    <property type="entry name" value="Phosphorylase Kinase, domain 1"/>
    <property type="match status" value="1"/>
</dbReference>
<evidence type="ECO:0000256" key="13">
    <source>
        <dbReference type="SAM" id="MobiDB-lite"/>
    </source>
</evidence>
<evidence type="ECO:0000313" key="16">
    <source>
        <dbReference type="Proteomes" id="UP001470230"/>
    </source>
</evidence>
<dbReference type="PANTHER" id="PTHR24058">
    <property type="entry name" value="DUAL SPECIFICITY PROTEIN KINASE"/>
    <property type="match status" value="1"/>
</dbReference>
<reference evidence="15 16" key="1">
    <citation type="submission" date="2024-04" db="EMBL/GenBank/DDBJ databases">
        <title>Tritrichomonas musculus Genome.</title>
        <authorList>
            <person name="Alves-Ferreira E."/>
            <person name="Grigg M."/>
            <person name="Lorenzi H."/>
            <person name="Galac M."/>
        </authorList>
    </citation>
    <scope>NUCLEOTIDE SEQUENCE [LARGE SCALE GENOMIC DNA]</scope>
    <source>
        <strain evidence="15 16">EAF2021</strain>
    </source>
</reference>
<dbReference type="EC" id="2.7.12.1" evidence="2"/>
<evidence type="ECO:0000256" key="11">
    <source>
        <dbReference type="PROSITE-ProRule" id="PRU10141"/>
    </source>
</evidence>
<gene>
    <name evidence="15" type="ORF">M9Y10_020245</name>
</gene>
<dbReference type="Gene3D" id="3.30.10.30">
    <property type="entry name" value="DYRK"/>
    <property type="match status" value="1"/>
</dbReference>
<evidence type="ECO:0000256" key="1">
    <source>
        <dbReference type="ARBA" id="ARBA00008867"/>
    </source>
</evidence>
<evidence type="ECO:0000256" key="8">
    <source>
        <dbReference type="ARBA" id="ARBA00049003"/>
    </source>
</evidence>
<dbReference type="SUPFAM" id="SSF56112">
    <property type="entry name" value="Protein kinase-like (PK-like)"/>
    <property type="match status" value="1"/>
</dbReference>
<keyword evidence="7 11" id="KW-0067">ATP-binding</keyword>
<evidence type="ECO:0000259" key="14">
    <source>
        <dbReference type="PROSITE" id="PS50011"/>
    </source>
</evidence>
<accession>A0ABR2HHN4</accession>
<dbReference type="EMBL" id="JAPFFF010000029">
    <property type="protein sequence ID" value="KAK8846239.1"/>
    <property type="molecule type" value="Genomic_DNA"/>
</dbReference>
<evidence type="ECO:0000256" key="5">
    <source>
        <dbReference type="ARBA" id="ARBA00022741"/>
    </source>
</evidence>
<keyword evidence="3 12" id="KW-0723">Serine/threonine-protein kinase</keyword>
<comment type="catalytic activity">
    <reaction evidence="9">
        <text>L-threonyl-[protein] + ATP = O-phospho-L-threonyl-[protein] + ADP + H(+)</text>
        <dbReference type="Rhea" id="RHEA:46608"/>
        <dbReference type="Rhea" id="RHEA-COMP:11060"/>
        <dbReference type="Rhea" id="RHEA-COMP:11605"/>
        <dbReference type="ChEBI" id="CHEBI:15378"/>
        <dbReference type="ChEBI" id="CHEBI:30013"/>
        <dbReference type="ChEBI" id="CHEBI:30616"/>
        <dbReference type="ChEBI" id="CHEBI:61977"/>
        <dbReference type="ChEBI" id="CHEBI:456216"/>
        <dbReference type="EC" id="2.7.12.1"/>
    </reaction>
</comment>
<sequence length="433" mass="49482">MPSLMTTSISPQKKSNSKHTSQSARIQHKTAQTSASASISDSTSASASIGLFPVPAKPAYIFSNCRNFLTDYEESEILNYREVYYLRPEPVQSKKAITQIPNFFHFVKNDHIAYRYQQLQVIGKGSFGSVFECYDHKNNEKVAIKMLRDKPKIHSQIVFELDLLKMLQSNSDDDDDHHIIRYIESFTFRGFFCIVMELLSIDIYAALKYQRFIGFRKSVIQMVARQTAEALAFIHKTGIIHADIKPENILFLNKEQTAIKVIDYGCSCFVGKLLFSYIQSRYYRAPEVVFGMQYSTGIDIWSLGCVLCEMVTGKPLFCAEDEFELMQMLVEVLGLPPDSMTKSGTRAHHFFDEKGQLKVKPNSRGKYHIPSSSSIELQVHSNDPSFISLIEGCLRWDPKERFTAEDILNHQWVKTIRHDETPRSATRPGAESF</sequence>
<dbReference type="Gene3D" id="1.10.510.10">
    <property type="entry name" value="Transferase(Phosphotransferase) domain 1"/>
    <property type="match status" value="1"/>
</dbReference>
<dbReference type="InterPro" id="IPR008271">
    <property type="entry name" value="Ser/Thr_kinase_AS"/>
</dbReference>
<comment type="similarity">
    <text evidence="1">Belongs to the protein kinase superfamily. CMGC Ser/Thr protein kinase family. MNB/DYRK subfamily.</text>
</comment>
<evidence type="ECO:0000256" key="12">
    <source>
        <dbReference type="RuleBase" id="RU000304"/>
    </source>
</evidence>
<organism evidence="15 16">
    <name type="scientific">Tritrichomonas musculus</name>
    <dbReference type="NCBI Taxonomy" id="1915356"/>
    <lineage>
        <taxon>Eukaryota</taxon>
        <taxon>Metamonada</taxon>
        <taxon>Parabasalia</taxon>
        <taxon>Tritrichomonadida</taxon>
        <taxon>Tritrichomonadidae</taxon>
        <taxon>Tritrichomonas</taxon>
    </lineage>
</organism>
<evidence type="ECO:0000256" key="2">
    <source>
        <dbReference type="ARBA" id="ARBA00013203"/>
    </source>
</evidence>
<name>A0ABR2HHN4_9EUKA</name>
<evidence type="ECO:0000256" key="9">
    <source>
        <dbReference type="ARBA" id="ARBA00049308"/>
    </source>
</evidence>
<keyword evidence="5 11" id="KW-0547">Nucleotide-binding</keyword>
<dbReference type="InterPro" id="IPR050494">
    <property type="entry name" value="Ser_Thr_dual-spec_kinase"/>
</dbReference>
<keyword evidence="6" id="KW-0418">Kinase</keyword>
<comment type="catalytic activity">
    <reaction evidence="8">
        <text>L-seryl-[protein] + ATP = O-phospho-L-seryl-[protein] + ADP + H(+)</text>
        <dbReference type="Rhea" id="RHEA:17989"/>
        <dbReference type="Rhea" id="RHEA-COMP:9863"/>
        <dbReference type="Rhea" id="RHEA-COMP:11604"/>
        <dbReference type="ChEBI" id="CHEBI:15378"/>
        <dbReference type="ChEBI" id="CHEBI:29999"/>
        <dbReference type="ChEBI" id="CHEBI:30616"/>
        <dbReference type="ChEBI" id="CHEBI:83421"/>
        <dbReference type="ChEBI" id="CHEBI:456216"/>
        <dbReference type="EC" id="2.7.12.1"/>
    </reaction>
</comment>
<comment type="caution">
    <text evidence="15">The sequence shown here is derived from an EMBL/GenBank/DDBJ whole genome shotgun (WGS) entry which is preliminary data.</text>
</comment>
<dbReference type="SMART" id="SM00220">
    <property type="entry name" value="S_TKc"/>
    <property type="match status" value="1"/>
</dbReference>
<dbReference type="PROSITE" id="PS50011">
    <property type="entry name" value="PROTEIN_KINASE_DOM"/>
    <property type="match status" value="1"/>
</dbReference>
<dbReference type="PROSITE" id="PS00107">
    <property type="entry name" value="PROTEIN_KINASE_ATP"/>
    <property type="match status" value="1"/>
</dbReference>
<evidence type="ECO:0000256" key="4">
    <source>
        <dbReference type="ARBA" id="ARBA00022679"/>
    </source>
</evidence>
<keyword evidence="16" id="KW-1185">Reference proteome</keyword>
<protein>
    <recommendedName>
        <fullName evidence="2">dual-specificity kinase</fullName>
        <ecNumber evidence="2">2.7.12.1</ecNumber>
    </recommendedName>
</protein>
<evidence type="ECO:0000256" key="10">
    <source>
        <dbReference type="ARBA" id="ARBA00051680"/>
    </source>
</evidence>
<evidence type="ECO:0000256" key="3">
    <source>
        <dbReference type="ARBA" id="ARBA00022527"/>
    </source>
</evidence>
<feature type="region of interest" description="Disordered" evidence="13">
    <location>
        <begin position="1"/>
        <end position="37"/>
    </location>
</feature>
<dbReference type="InterPro" id="IPR000719">
    <property type="entry name" value="Prot_kinase_dom"/>
</dbReference>
<feature type="compositionally biased region" description="Polar residues" evidence="13">
    <location>
        <begin position="1"/>
        <end position="25"/>
    </location>
</feature>
<dbReference type="PANTHER" id="PTHR24058:SF22">
    <property type="entry name" value="DUAL SPECIFICITY TYROSINE-PHOSPHORYLATION-REGULATED KINASE 4"/>
    <property type="match status" value="1"/>
</dbReference>
<evidence type="ECO:0000313" key="15">
    <source>
        <dbReference type="EMBL" id="KAK8846239.1"/>
    </source>
</evidence>
<evidence type="ECO:0000256" key="6">
    <source>
        <dbReference type="ARBA" id="ARBA00022777"/>
    </source>
</evidence>
<proteinExistence type="inferred from homology"/>
<feature type="binding site" evidence="11">
    <location>
        <position position="145"/>
    </location>
    <ligand>
        <name>ATP</name>
        <dbReference type="ChEBI" id="CHEBI:30616"/>
    </ligand>
</feature>
<dbReference type="InterPro" id="IPR042521">
    <property type="entry name" value="DYRK"/>
</dbReference>
<dbReference type="CDD" id="cd14210">
    <property type="entry name" value="PKc_DYRK"/>
    <property type="match status" value="1"/>
</dbReference>
<dbReference type="Proteomes" id="UP001470230">
    <property type="component" value="Unassembled WGS sequence"/>
</dbReference>
<dbReference type="PROSITE" id="PS00108">
    <property type="entry name" value="PROTEIN_KINASE_ST"/>
    <property type="match status" value="1"/>
</dbReference>
<dbReference type="Pfam" id="PF00069">
    <property type="entry name" value="Pkinase"/>
    <property type="match status" value="1"/>
</dbReference>
<dbReference type="InterPro" id="IPR011009">
    <property type="entry name" value="Kinase-like_dom_sf"/>
</dbReference>